<dbReference type="EMBL" id="NKXO01000016">
    <property type="protein sequence ID" value="PKQ69775.1"/>
    <property type="molecule type" value="Genomic_DNA"/>
</dbReference>
<comment type="caution">
    <text evidence="3">The sequence shown here is derived from an EMBL/GenBank/DDBJ whole genome shotgun (WGS) entry which is preliminary data.</text>
</comment>
<evidence type="ECO:0000256" key="1">
    <source>
        <dbReference type="SAM" id="SignalP"/>
    </source>
</evidence>
<dbReference type="AlphaFoldDB" id="A0A2N3IHH4"/>
<keyword evidence="1" id="KW-0732">Signal</keyword>
<evidence type="ECO:0000313" key="3">
    <source>
        <dbReference type="EMBL" id="PKQ69775.1"/>
    </source>
</evidence>
<accession>A0A2N3IHH4</accession>
<name>A0A2N3IHH4_9BACT</name>
<proteinExistence type="predicted"/>
<dbReference type="OrthoDB" id="1467485at2"/>
<evidence type="ECO:0000313" key="4">
    <source>
        <dbReference type="Proteomes" id="UP000233387"/>
    </source>
</evidence>
<dbReference type="Proteomes" id="UP000233387">
    <property type="component" value="Unassembled WGS sequence"/>
</dbReference>
<dbReference type="RefSeq" id="WP_101358497.1">
    <property type="nucleotide sequence ID" value="NZ_NKXO01000016.1"/>
</dbReference>
<dbReference type="Pfam" id="PF13568">
    <property type="entry name" value="OMP_b-brl_2"/>
    <property type="match status" value="1"/>
</dbReference>
<gene>
    <name evidence="3" type="ORF">Rain11_1230</name>
</gene>
<protein>
    <submittedName>
        <fullName evidence="3">Outer membrane protein beta-barrel domain</fullName>
    </submittedName>
</protein>
<evidence type="ECO:0000259" key="2">
    <source>
        <dbReference type="Pfam" id="PF13568"/>
    </source>
</evidence>
<keyword evidence="4" id="KW-1185">Reference proteome</keyword>
<sequence length="225" mass="25735">MKKIVFFLIGIAIHSNFIFAQGHITHLDDYDEQPMHYGFVLGLNHSWFSIRTSDLNASSNWIVNNKPTWGFSVGLAATFQPAELLAIRLSPTAVFGQRIIQFQDATTKQITEKVVENTTAEFPLMLKIKSLRRHNARMFMIAGVKPYFSLGTKASQEPERIRIRNAGFAIEYGFGIERFYEMFKFAPEIRFTHTLGNLLVPDDNQFTNQISSLVSHSVSVYLFFE</sequence>
<organism evidence="3 4">
    <name type="scientific">Raineya orbicola</name>
    <dbReference type="NCBI Taxonomy" id="2016530"/>
    <lineage>
        <taxon>Bacteria</taxon>
        <taxon>Pseudomonadati</taxon>
        <taxon>Bacteroidota</taxon>
        <taxon>Cytophagia</taxon>
        <taxon>Cytophagales</taxon>
        <taxon>Raineyaceae</taxon>
        <taxon>Raineya</taxon>
    </lineage>
</organism>
<feature type="domain" description="Outer membrane protein beta-barrel" evidence="2">
    <location>
        <begin position="33"/>
        <end position="199"/>
    </location>
</feature>
<feature type="signal peptide" evidence="1">
    <location>
        <begin position="1"/>
        <end position="20"/>
    </location>
</feature>
<feature type="chain" id="PRO_5014678226" evidence="1">
    <location>
        <begin position="21"/>
        <end position="225"/>
    </location>
</feature>
<reference evidence="3 4" key="1">
    <citation type="submission" date="2017-06" db="EMBL/GenBank/DDBJ databases">
        <title>Raineya orbicola gen. nov., sp. nov. a slightly thermophilic bacterium of the phylum Bacteroidetes and the description of Raineyaceae fam. nov.</title>
        <authorList>
            <person name="Albuquerque L."/>
            <person name="Polonia A.R.M."/>
            <person name="Barroso C."/>
            <person name="Froufe H.J.C."/>
            <person name="Lage O."/>
            <person name="Lobo-Da-Cunha A."/>
            <person name="Egas C."/>
            <person name="Da Costa M.S."/>
        </authorList>
    </citation>
    <scope>NUCLEOTIDE SEQUENCE [LARGE SCALE GENOMIC DNA]</scope>
    <source>
        <strain evidence="3 4">SPSPC-11</strain>
    </source>
</reference>
<dbReference type="InterPro" id="IPR025665">
    <property type="entry name" value="Beta-barrel_OMP_2"/>
</dbReference>